<protein>
    <submittedName>
        <fullName evidence="3">DUF397 domain-containing protein</fullName>
    </submittedName>
</protein>
<feature type="region of interest" description="Disordered" evidence="1">
    <location>
        <begin position="70"/>
        <end position="92"/>
    </location>
</feature>
<feature type="domain" description="DUF397" evidence="2">
    <location>
        <begin position="21"/>
        <end position="57"/>
    </location>
</feature>
<dbReference type="Pfam" id="PF04149">
    <property type="entry name" value="DUF397"/>
    <property type="match status" value="1"/>
</dbReference>
<sequence>MDGIIEAAEVLFVDGADVPIDHKHAEHMVVLRDADDPDAVALYYTPNEWEAFLLGVKDGEFDDMAVESDVPESAETGEPRAFPWTGRQAPPT</sequence>
<keyword evidence="4" id="KW-1185">Reference proteome</keyword>
<evidence type="ECO:0000313" key="4">
    <source>
        <dbReference type="Proteomes" id="UP001589627"/>
    </source>
</evidence>
<evidence type="ECO:0000313" key="3">
    <source>
        <dbReference type="EMBL" id="MFB9831476.1"/>
    </source>
</evidence>
<organism evidence="3 4">
    <name type="scientific">Actinoallomurus acaciae</name>
    <dbReference type="NCBI Taxonomy" id="502577"/>
    <lineage>
        <taxon>Bacteria</taxon>
        <taxon>Bacillati</taxon>
        <taxon>Actinomycetota</taxon>
        <taxon>Actinomycetes</taxon>
        <taxon>Streptosporangiales</taxon>
        <taxon>Thermomonosporaceae</taxon>
        <taxon>Actinoallomurus</taxon>
    </lineage>
</organism>
<proteinExistence type="predicted"/>
<accession>A0ABV5Y8W6</accession>
<dbReference type="Proteomes" id="UP001589627">
    <property type="component" value="Unassembled WGS sequence"/>
</dbReference>
<dbReference type="InterPro" id="IPR007278">
    <property type="entry name" value="DUF397"/>
</dbReference>
<dbReference type="RefSeq" id="WP_378195644.1">
    <property type="nucleotide sequence ID" value="NZ_JBHLZP010000018.1"/>
</dbReference>
<comment type="caution">
    <text evidence="3">The sequence shown here is derived from an EMBL/GenBank/DDBJ whole genome shotgun (WGS) entry which is preliminary data.</text>
</comment>
<evidence type="ECO:0000259" key="2">
    <source>
        <dbReference type="Pfam" id="PF04149"/>
    </source>
</evidence>
<name>A0ABV5Y8W6_9ACTN</name>
<gene>
    <name evidence="3" type="ORF">ACFFNX_04655</name>
</gene>
<dbReference type="EMBL" id="JBHLZP010000018">
    <property type="protein sequence ID" value="MFB9831476.1"/>
    <property type="molecule type" value="Genomic_DNA"/>
</dbReference>
<evidence type="ECO:0000256" key="1">
    <source>
        <dbReference type="SAM" id="MobiDB-lite"/>
    </source>
</evidence>
<reference evidence="3 4" key="1">
    <citation type="submission" date="2024-09" db="EMBL/GenBank/DDBJ databases">
        <authorList>
            <person name="Sun Q."/>
            <person name="Mori K."/>
        </authorList>
    </citation>
    <scope>NUCLEOTIDE SEQUENCE [LARGE SCALE GENOMIC DNA]</scope>
    <source>
        <strain evidence="3 4">TBRC 0563</strain>
    </source>
</reference>